<dbReference type="InterPro" id="IPR001374">
    <property type="entry name" value="R3H_dom"/>
</dbReference>
<evidence type="ECO:0000313" key="5">
    <source>
        <dbReference type="Proteomes" id="UP000053105"/>
    </source>
</evidence>
<dbReference type="SUPFAM" id="SSF82708">
    <property type="entry name" value="R3H domain"/>
    <property type="match status" value="1"/>
</dbReference>
<dbReference type="SMART" id="SM00443">
    <property type="entry name" value="G_patch"/>
    <property type="match status" value="1"/>
</dbReference>
<feature type="domain" description="XRN2-binding (XTBD)" evidence="3">
    <location>
        <begin position="11"/>
        <end position="101"/>
    </location>
</feature>
<name>A0A0M9AAA0_9HYME</name>
<dbReference type="Pfam" id="PF01585">
    <property type="entry name" value="G-patch"/>
    <property type="match status" value="1"/>
</dbReference>
<dbReference type="STRING" id="166423.A0A0M9AAA0"/>
<feature type="domain" description="R3H" evidence="2">
    <location>
        <begin position="180"/>
        <end position="244"/>
    </location>
</feature>
<dbReference type="EMBL" id="KQ435716">
    <property type="protein sequence ID" value="KOX79059.1"/>
    <property type="molecule type" value="Genomic_DNA"/>
</dbReference>
<dbReference type="PROSITE" id="PS50174">
    <property type="entry name" value="G_PATCH"/>
    <property type="match status" value="1"/>
</dbReference>
<reference evidence="4 5" key="1">
    <citation type="submission" date="2015-07" db="EMBL/GenBank/DDBJ databases">
        <title>The genome of Melipona quadrifasciata.</title>
        <authorList>
            <person name="Pan H."/>
            <person name="Kapheim K."/>
        </authorList>
    </citation>
    <scope>NUCLEOTIDE SEQUENCE [LARGE SCALE GENOMIC DNA]</scope>
    <source>
        <strain evidence="4">0111107301</strain>
        <tissue evidence="4">Whole body</tissue>
    </source>
</reference>
<dbReference type="PANTHER" id="PTHR48430">
    <property type="entry name" value="PARTNER OF XRN-2 PROTEIN 1"/>
    <property type="match status" value="1"/>
</dbReference>
<dbReference type="InterPro" id="IPR036867">
    <property type="entry name" value="R3H_dom_sf"/>
</dbReference>
<evidence type="ECO:0000259" key="1">
    <source>
        <dbReference type="PROSITE" id="PS50174"/>
    </source>
</evidence>
<dbReference type="Gene3D" id="3.30.1370.50">
    <property type="entry name" value="R3H-like domain"/>
    <property type="match status" value="1"/>
</dbReference>
<dbReference type="GO" id="GO:0003676">
    <property type="term" value="F:nucleic acid binding"/>
    <property type="evidence" value="ECO:0007669"/>
    <property type="project" value="UniProtKB-UniRule"/>
</dbReference>
<dbReference type="PROSITE" id="PS51827">
    <property type="entry name" value="XTBD"/>
    <property type="match status" value="1"/>
</dbReference>
<protein>
    <submittedName>
        <fullName evidence="4">NF-kappa-B-repressing factor</fullName>
    </submittedName>
</protein>
<organism evidence="4 5">
    <name type="scientific">Melipona quadrifasciata</name>
    <dbReference type="NCBI Taxonomy" id="166423"/>
    <lineage>
        <taxon>Eukaryota</taxon>
        <taxon>Metazoa</taxon>
        <taxon>Ecdysozoa</taxon>
        <taxon>Arthropoda</taxon>
        <taxon>Hexapoda</taxon>
        <taxon>Insecta</taxon>
        <taxon>Pterygota</taxon>
        <taxon>Neoptera</taxon>
        <taxon>Endopterygota</taxon>
        <taxon>Hymenoptera</taxon>
        <taxon>Apocrita</taxon>
        <taxon>Aculeata</taxon>
        <taxon>Apoidea</taxon>
        <taxon>Anthophila</taxon>
        <taxon>Apidae</taxon>
        <taxon>Melipona</taxon>
    </lineage>
</organism>
<keyword evidence="5" id="KW-1185">Reference proteome</keyword>
<proteinExistence type="predicted"/>
<evidence type="ECO:0000259" key="2">
    <source>
        <dbReference type="PROSITE" id="PS51061"/>
    </source>
</evidence>
<evidence type="ECO:0000259" key="3">
    <source>
        <dbReference type="PROSITE" id="PS51827"/>
    </source>
</evidence>
<gene>
    <name evidence="4" type="ORF">WN51_10107</name>
</gene>
<dbReference type="Proteomes" id="UP000053105">
    <property type="component" value="Unassembled WGS sequence"/>
</dbReference>
<dbReference type="PROSITE" id="PS51061">
    <property type="entry name" value="R3H"/>
    <property type="match status" value="1"/>
</dbReference>
<dbReference type="InterPro" id="IPR000467">
    <property type="entry name" value="G_patch_dom"/>
</dbReference>
<evidence type="ECO:0000313" key="4">
    <source>
        <dbReference type="EMBL" id="KOX79059.1"/>
    </source>
</evidence>
<accession>A0A0M9AAA0</accession>
<dbReference type="Pfam" id="PF01424">
    <property type="entry name" value="R3H"/>
    <property type="match status" value="1"/>
</dbReference>
<sequence length="271" mass="30703">MKMSGEDDWDVEQHKTEHECDEHWELRRKFLLAHKDKFPEDELICLAQVFTNVELLGCSKCSIFVNSKLLATARSSDHKSAKRDASIIGLQELRKYYYTIKVKKKFNVRHANVTTATIANRKSKEDTISDDNIGKKIMKLMGWTGGGLGKSQQGIVKPIVVNEQISKEGLGLKRNLLSTDDLKHRCKDIMGKFLSGDMKNDLIFSVDFTNDERAVIHQVARQLGLKSHSYGPKCQRTLVVSRKIDPLDLVEELKSLGGDTNKYQLLEPTGL</sequence>
<dbReference type="AlphaFoldDB" id="A0A0M9AAA0"/>
<dbReference type="OrthoDB" id="2359216at2759"/>
<feature type="domain" description="G-patch" evidence="1">
    <location>
        <begin position="130"/>
        <end position="175"/>
    </location>
</feature>
<dbReference type="InterPro" id="IPR021859">
    <property type="entry name" value="XTBD"/>
</dbReference>
<dbReference type="PANTHER" id="PTHR48430:SF1">
    <property type="entry name" value="PARTNER OF XRN-2 PROTEIN 1"/>
    <property type="match status" value="1"/>
</dbReference>
<dbReference type="Pfam" id="PF11952">
    <property type="entry name" value="XTBD"/>
    <property type="match status" value="1"/>
</dbReference>